<evidence type="ECO:0000313" key="1">
    <source>
        <dbReference type="EMBL" id="KAF0768630.1"/>
    </source>
</evidence>
<dbReference type="EMBL" id="VUJU01000731">
    <property type="protein sequence ID" value="KAF0768630.1"/>
    <property type="molecule type" value="Genomic_DNA"/>
</dbReference>
<evidence type="ECO:0000313" key="2">
    <source>
        <dbReference type="Proteomes" id="UP000478052"/>
    </source>
</evidence>
<gene>
    <name evidence="1" type="ORF">FWK35_00025354</name>
</gene>
<proteinExistence type="predicted"/>
<name>A0A6G0ZD52_APHCR</name>
<protein>
    <submittedName>
        <fullName evidence="1">Uncharacterized protein</fullName>
    </submittedName>
</protein>
<sequence>MGHVMLYYHSPSKVGRNIIILYSTRTLRRRRGILVIWLGNSRSPSRSSSHASLRFPVGFSKIAFTPRVFAVGLKRAAINKNNVYNTRSLRPRSDYILRFPLRCYNFAPSSHPPRLIAFPCVIGRGLFSPRFCTEFRMVFWALTYDIHGRPTRTLAIV</sequence>
<dbReference type="Proteomes" id="UP000478052">
    <property type="component" value="Unassembled WGS sequence"/>
</dbReference>
<dbReference type="AlphaFoldDB" id="A0A6G0ZD52"/>
<reference evidence="1 2" key="1">
    <citation type="submission" date="2019-08" db="EMBL/GenBank/DDBJ databases">
        <title>Whole genome of Aphis craccivora.</title>
        <authorList>
            <person name="Voronova N.V."/>
            <person name="Shulinski R.S."/>
            <person name="Bandarenka Y.V."/>
            <person name="Zhorov D.G."/>
            <person name="Warner D."/>
        </authorList>
    </citation>
    <scope>NUCLEOTIDE SEQUENCE [LARGE SCALE GENOMIC DNA]</scope>
    <source>
        <strain evidence="1">180601</strain>
        <tissue evidence="1">Whole Body</tissue>
    </source>
</reference>
<keyword evidence="2" id="KW-1185">Reference proteome</keyword>
<comment type="caution">
    <text evidence="1">The sequence shown here is derived from an EMBL/GenBank/DDBJ whole genome shotgun (WGS) entry which is preliminary data.</text>
</comment>
<accession>A0A6G0ZD52</accession>
<organism evidence="1 2">
    <name type="scientific">Aphis craccivora</name>
    <name type="common">Cowpea aphid</name>
    <dbReference type="NCBI Taxonomy" id="307492"/>
    <lineage>
        <taxon>Eukaryota</taxon>
        <taxon>Metazoa</taxon>
        <taxon>Ecdysozoa</taxon>
        <taxon>Arthropoda</taxon>
        <taxon>Hexapoda</taxon>
        <taxon>Insecta</taxon>
        <taxon>Pterygota</taxon>
        <taxon>Neoptera</taxon>
        <taxon>Paraneoptera</taxon>
        <taxon>Hemiptera</taxon>
        <taxon>Sternorrhyncha</taxon>
        <taxon>Aphidomorpha</taxon>
        <taxon>Aphidoidea</taxon>
        <taxon>Aphididae</taxon>
        <taxon>Aphidini</taxon>
        <taxon>Aphis</taxon>
        <taxon>Aphis</taxon>
    </lineage>
</organism>